<feature type="signal peptide" evidence="1">
    <location>
        <begin position="1"/>
        <end position="19"/>
    </location>
</feature>
<dbReference type="Pfam" id="PF03663">
    <property type="entry name" value="Glyco_hydro_76"/>
    <property type="match status" value="1"/>
</dbReference>
<gene>
    <name evidence="2" type="ORF">DL546_003162</name>
</gene>
<evidence type="ECO:0008006" key="4">
    <source>
        <dbReference type="Google" id="ProtNLM"/>
    </source>
</evidence>
<keyword evidence="3" id="KW-1185">Reference proteome</keyword>
<dbReference type="Proteomes" id="UP000275385">
    <property type="component" value="Unassembled WGS sequence"/>
</dbReference>
<dbReference type="Gene3D" id="1.50.10.20">
    <property type="match status" value="1"/>
</dbReference>
<proteinExistence type="predicted"/>
<dbReference type="GO" id="GO:0005975">
    <property type="term" value="P:carbohydrate metabolic process"/>
    <property type="evidence" value="ECO:0007669"/>
    <property type="project" value="InterPro"/>
</dbReference>
<evidence type="ECO:0000313" key="3">
    <source>
        <dbReference type="Proteomes" id="UP000275385"/>
    </source>
</evidence>
<evidence type="ECO:0000256" key="1">
    <source>
        <dbReference type="SAM" id="SignalP"/>
    </source>
</evidence>
<dbReference type="PANTHER" id="PTHR47791">
    <property type="entry name" value="MEIOTICALLY UP-REGULATED GENE 191 PROTEIN"/>
    <property type="match status" value="1"/>
</dbReference>
<organism evidence="2 3">
    <name type="scientific">Coniochaeta pulveracea</name>
    <dbReference type="NCBI Taxonomy" id="177199"/>
    <lineage>
        <taxon>Eukaryota</taxon>
        <taxon>Fungi</taxon>
        <taxon>Dikarya</taxon>
        <taxon>Ascomycota</taxon>
        <taxon>Pezizomycotina</taxon>
        <taxon>Sordariomycetes</taxon>
        <taxon>Sordariomycetidae</taxon>
        <taxon>Coniochaetales</taxon>
        <taxon>Coniochaetaceae</taxon>
        <taxon>Coniochaeta</taxon>
    </lineage>
</organism>
<dbReference type="AlphaFoldDB" id="A0A420Y2Y7"/>
<dbReference type="STRING" id="177199.A0A420Y2Y7"/>
<reference evidence="2 3" key="1">
    <citation type="submission" date="2018-08" db="EMBL/GenBank/DDBJ databases">
        <title>Draft genome of the lignicolous fungus Coniochaeta pulveracea.</title>
        <authorList>
            <person name="Borstlap C.J."/>
            <person name="De Witt R.N."/>
            <person name="Botha A."/>
            <person name="Volschenk H."/>
        </authorList>
    </citation>
    <scope>NUCLEOTIDE SEQUENCE [LARGE SCALE GENOMIC DNA]</scope>
    <source>
        <strain evidence="2 3">CAB683</strain>
    </source>
</reference>
<dbReference type="SUPFAM" id="SSF48208">
    <property type="entry name" value="Six-hairpin glycosidases"/>
    <property type="match status" value="1"/>
</dbReference>
<feature type="chain" id="PRO_5019306522" description="Glycoside hydrolase family 76 protein" evidence="1">
    <location>
        <begin position="20"/>
        <end position="380"/>
    </location>
</feature>
<sequence>MLSPRYSLLVSLLFGVVHSNGVPLSPRQWSNSSSPTDWGTQTAAAVDAMMTGFYNQTAGRWQPEIAWWTSGNALQLLLDYMHATGNTTYMPQVLHTIETQSKPLDWWPEGGGDFRADSTDDTGWWALAMVRMYDLTGNQTYLDYAILDEEYMHNYWDDTCGGGIIWDIPNLSYKNAISNELYLTLAASLHNRIANDEIYLNRSLEAWEWFNASGMINAQNLINDGLSDDCVNNNDTVWSYNQGVILGGLVELYAATSDASYISKAKTIAEAALSSSLVVEGVLTEECEATPEGCDYNQQAFKGIFTRYLGILDTVVGGHPYREFLLTNAQSAWDRDRNGTDFFDVSWDGPCNASAVTVATQASAASLMLAALNTGEGRSW</sequence>
<dbReference type="InterPro" id="IPR008928">
    <property type="entry name" value="6-hairpin_glycosidase_sf"/>
</dbReference>
<name>A0A420Y2Y7_9PEZI</name>
<comment type="caution">
    <text evidence="2">The sequence shown here is derived from an EMBL/GenBank/DDBJ whole genome shotgun (WGS) entry which is preliminary data.</text>
</comment>
<dbReference type="EMBL" id="QVQW01000059">
    <property type="protein sequence ID" value="RKU42245.1"/>
    <property type="molecule type" value="Genomic_DNA"/>
</dbReference>
<keyword evidence="1" id="KW-0732">Signal</keyword>
<dbReference type="PANTHER" id="PTHR47791:SF3">
    <property type="entry name" value="MEIOTICALLY UP-REGULATED GENE 191 PROTEIN"/>
    <property type="match status" value="1"/>
</dbReference>
<accession>A0A420Y2Y7</accession>
<dbReference type="InterPro" id="IPR053169">
    <property type="entry name" value="MUG_Protein"/>
</dbReference>
<dbReference type="InterPro" id="IPR005198">
    <property type="entry name" value="Glyco_hydro_76"/>
</dbReference>
<protein>
    <recommendedName>
        <fullName evidence="4">Glycoside hydrolase family 76 protein</fullName>
    </recommendedName>
</protein>
<evidence type="ECO:0000313" key="2">
    <source>
        <dbReference type="EMBL" id="RKU42245.1"/>
    </source>
</evidence>
<dbReference type="OrthoDB" id="9984024at2759"/>